<dbReference type="HOGENOM" id="CLU_1450758_0_0_1"/>
<organism evidence="2 3">
    <name type="scientific">Ciona savignyi</name>
    <name type="common">Pacific transparent sea squirt</name>
    <dbReference type="NCBI Taxonomy" id="51511"/>
    <lineage>
        <taxon>Eukaryota</taxon>
        <taxon>Metazoa</taxon>
        <taxon>Chordata</taxon>
        <taxon>Tunicata</taxon>
        <taxon>Ascidiacea</taxon>
        <taxon>Phlebobranchia</taxon>
        <taxon>Cionidae</taxon>
        <taxon>Ciona</taxon>
    </lineage>
</organism>
<reference evidence="2" key="3">
    <citation type="submission" date="2025-09" db="UniProtKB">
        <authorList>
            <consortium name="Ensembl"/>
        </authorList>
    </citation>
    <scope>IDENTIFICATION</scope>
</reference>
<evidence type="ECO:0000256" key="1">
    <source>
        <dbReference type="SAM" id="Coils"/>
    </source>
</evidence>
<evidence type="ECO:0000313" key="3">
    <source>
        <dbReference type="Proteomes" id="UP000007875"/>
    </source>
</evidence>
<accession>H2Y6D9</accession>
<dbReference type="Proteomes" id="UP000007875">
    <property type="component" value="Unassembled WGS sequence"/>
</dbReference>
<sequence length="187" mass="20723">MPQSSALQHSTRLEFDQNVRSRLSDSVAHLGSVYQLSKHWVGECGRLNRSDDATNITTTAMQGALNKAATVVYDQEPVYEAARLSLGNTMATMNAMVTAMQEGEYDCTKPASKIVPPVEKRAQALKSEMTDTDGLAKQIEDKDISITELRKALRTKSEDMSEAKIRIELLERKLEKSSKEGNEKSSL</sequence>
<reference evidence="2" key="2">
    <citation type="submission" date="2025-08" db="UniProtKB">
        <authorList>
            <consortium name="Ensembl"/>
        </authorList>
    </citation>
    <scope>IDENTIFICATION</scope>
</reference>
<proteinExistence type="predicted"/>
<dbReference type="eggNOG" id="KOG0971">
    <property type="taxonomic scope" value="Eukaryota"/>
</dbReference>
<reference evidence="3" key="1">
    <citation type="submission" date="2003-08" db="EMBL/GenBank/DDBJ databases">
        <authorList>
            <person name="Birren B."/>
            <person name="Nusbaum C."/>
            <person name="Abebe A."/>
            <person name="Abouelleil A."/>
            <person name="Adekoya E."/>
            <person name="Ait-zahra M."/>
            <person name="Allen N."/>
            <person name="Allen T."/>
            <person name="An P."/>
            <person name="Anderson M."/>
            <person name="Anderson S."/>
            <person name="Arachchi H."/>
            <person name="Armbruster J."/>
            <person name="Bachantsang P."/>
            <person name="Baldwin J."/>
            <person name="Barry A."/>
            <person name="Bayul T."/>
            <person name="Blitshsteyn B."/>
            <person name="Bloom T."/>
            <person name="Blye J."/>
            <person name="Boguslavskiy L."/>
            <person name="Borowsky M."/>
            <person name="Boukhgalter B."/>
            <person name="Brunache A."/>
            <person name="Butler J."/>
            <person name="Calixte N."/>
            <person name="Calvo S."/>
            <person name="Camarata J."/>
            <person name="Campo K."/>
            <person name="Chang J."/>
            <person name="Cheshatsang Y."/>
            <person name="Citroen M."/>
            <person name="Collymore A."/>
            <person name="Considine T."/>
            <person name="Cook A."/>
            <person name="Cooke P."/>
            <person name="Corum B."/>
            <person name="Cuomo C."/>
            <person name="David R."/>
            <person name="Dawoe T."/>
            <person name="Degray S."/>
            <person name="Dodge S."/>
            <person name="Dooley K."/>
            <person name="Dorje P."/>
            <person name="Dorjee K."/>
            <person name="Dorris L."/>
            <person name="Duffey N."/>
            <person name="Dupes A."/>
            <person name="Elkins T."/>
            <person name="Engels R."/>
            <person name="Erickson J."/>
            <person name="Farina A."/>
            <person name="Faro S."/>
            <person name="Ferreira P."/>
            <person name="Fischer H."/>
            <person name="Fitzgerald M."/>
            <person name="Foley K."/>
            <person name="Gage D."/>
            <person name="Galagan J."/>
            <person name="Gearin G."/>
            <person name="Gnerre S."/>
            <person name="Gnirke A."/>
            <person name="Goyette A."/>
            <person name="Graham J."/>
            <person name="Grandbois E."/>
            <person name="Gyaltsen K."/>
            <person name="Hafez N."/>
            <person name="Hagopian D."/>
            <person name="Hagos B."/>
            <person name="Hall J."/>
            <person name="Hatcher B."/>
            <person name="Heller A."/>
            <person name="Higgins H."/>
            <person name="Honan T."/>
            <person name="Horn A."/>
            <person name="Houde N."/>
            <person name="Hughes L."/>
            <person name="Hulme W."/>
            <person name="Husby E."/>
            <person name="Iliev I."/>
            <person name="Jaffe D."/>
            <person name="Jones C."/>
            <person name="Kamal M."/>
            <person name="Kamat A."/>
            <person name="Kamvysselis M."/>
            <person name="Karlsson E."/>
            <person name="Kells C."/>
            <person name="Kieu A."/>
            <person name="Kisner P."/>
            <person name="Kodira C."/>
            <person name="Kulbokas E."/>
            <person name="Labutti K."/>
            <person name="Lama D."/>
            <person name="Landers T."/>
            <person name="Leger J."/>
            <person name="Levine S."/>
            <person name="Lewis D."/>
            <person name="Lewis T."/>
            <person name="Lindblad-toh K."/>
            <person name="Liu X."/>
            <person name="Lokyitsang T."/>
            <person name="Lokyitsang Y."/>
            <person name="Lucien O."/>
            <person name="Lui A."/>
            <person name="Ma L.J."/>
            <person name="Mabbitt R."/>
            <person name="Macdonald J."/>
            <person name="Maclean C."/>
            <person name="Major J."/>
            <person name="Manning J."/>
            <person name="Marabella R."/>
            <person name="Maru K."/>
            <person name="Matthews C."/>
            <person name="Mauceli E."/>
            <person name="Mccarthy M."/>
            <person name="Mcdonough S."/>
            <person name="Mcghee T."/>
            <person name="Meldrim J."/>
            <person name="Meneus L."/>
            <person name="Mesirov J."/>
            <person name="Mihalev A."/>
            <person name="Mihova T."/>
            <person name="Mikkelsen T."/>
            <person name="Mlenga V."/>
            <person name="Moru K."/>
            <person name="Mozes J."/>
            <person name="Mulrain L."/>
            <person name="Munson G."/>
            <person name="Naylor J."/>
            <person name="Newes C."/>
            <person name="Nguyen C."/>
            <person name="Nguyen N."/>
            <person name="Nguyen T."/>
            <person name="Nicol R."/>
            <person name="Nielsen C."/>
            <person name="Nizzari M."/>
            <person name="Norbu C."/>
            <person name="Norbu N."/>
            <person name="O'donnell P."/>
            <person name="Okoawo O."/>
            <person name="O'leary S."/>
            <person name="Omotosho B."/>
            <person name="O'neill K."/>
            <person name="Osman S."/>
            <person name="Parker S."/>
            <person name="Perrin D."/>
            <person name="Phunkhang P."/>
            <person name="Piqani B."/>
            <person name="Purcell S."/>
            <person name="Rachupka T."/>
            <person name="Ramasamy U."/>
            <person name="Rameau R."/>
            <person name="Ray V."/>
            <person name="Raymond C."/>
            <person name="Retta R."/>
            <person name="Richardson S."/>
            <person name="Rise C."/>
            <person name="Rodriguez J."/>
            <person name="Rogers J."/>
            <person name="Rogov P."/>
            <person name="Rutman M."/>
            <person name="Schupbach R."/>
            <person name="Seaman C."/>
            <person name="Settipalli S."/>
            <person name="Sharpe T."/>
            <person name="Sheridan J."/>
            <person name="Sherpa N."/>
            <person name="Shi J."/>
            <person name="Smirnov S."/>
            <person name="Smith C."/>
            <person name="Sougnez C."/>
            <person name="Spencer B."/>
            <person name="Stalker J."/>
            <person name="Stange-thomann N."/>
            <person name="Stavropoulos S."/>
            <person name="Stetson K."/>
            <person name="Stone C."/>
            <person name="Stone S."/>
            <person name="Stubbs M."/>
            <person name="Talamas J."/>
            <person name="Tchuinga P."/>
            <person name="Tenzing P."/>
            <person name="Tesfaye S."/>
            <person name="Theodore J."/>
            <person name="Thoulutsang Y."/>
            <person name="Topham K."/>
            <person name="Towey S."/>
            <person name="Tsamla T."/>
            <person name="Tsomo N."/>
            <person name="Vallee D."/>
            <person name="Vassiliev H."/>
            <person name="Venkataraman V."/>
            <person name="Vinson J."/>
            <person name="Vo A."/>
            <person name="Wade C."/>
            <person name="Wang S."/>
            <person name="Wangchuk T."/>
            <person name="Wangdi T."/>
            <person name="Whittaker C."/>
            <person name="Wilkinson J."/>
            <person name="Wu Y."/>
            <person name="Wyman D."/>
            <person name="Yadav S."/>
            <person name="Yang S."/>
            <person name="Yang X."/>
            <person name="Yeager S."/>
            <person name="Yee E."/>
            <person name="Young G."/>
            <person name="Zainoun J."/>
            <person name="Zembeck L."/>
            <person name="Zimmer A."/>
            <person name="Zody M."/>
            <person name="Lander E."/>
        </authorList>
    </citation>
    <scope>NUCLEOTIDE SEQUENCE [LARGE SCALE GENOMIC DNA]</scope>
</reference>
<protein>
    <submittedName>
        <fullName evidence="2">Uncharacterized protein</fullName>
    </submittedName>
</protein>
<feature type="coiled-coil region" evidence="1">
    <location>
        <begin position="146"/>
        <end position="180"/>
    </location>
</feature>
<evidence type="ECO:0000313" key="2">
    <source>
        <dbReference type="Ensembl" id="ENSCSAVP00000000887.1"/>
    </source>
</evidence>
<name>H2Y6D9_CIOSA</name>
<dbReference type="STRING" id="51511.ENSCSAVP00000000887"/>
<dbReference type="AlphaFoldDB" id="H2Y6D9"/>
<dbReference type="InParanoid" id="H2Y6D9"/>
<keyword evidence="3" id="KW-1185">Reference proteome</keyword>
<dbReference type="Ensembl" id="ENSCSAVT00000000896.1">
    <property type="protein sequence ID" value="ENSCSAVP00000000887.1"/>
    <property type="gene ID" value="ENSCSAVG00000000503.1"/>
</dbReference>
<keyword evidence="1" id="KW-0175">Coiled coil</keyword>